<feature type="domain" description="ABC transporter" evidence="10">
    <location>
        <begin position="49"/>
        <end position="294"/>
    </location>
</feature>
<dbReference type="PANTHER" id="PTHR48042">
    <property type="entry name" value="ABC TRANSPORTER G FAMILY MEMBER 11"/>
    <property type="match status" value="1"/>
</dbReference>
<keyword evidence="7 9" id="KW-1133">Transmembrane helix</keyword>
<dbReference type="InterPro" id="IPR003439">
    <property type="entry name" value="ABC_transporter-like_ATP-bd"/>
</dbReference>
<dbReference type="InterPro" id="IPR043926">
    <property type="entry name" value="ABCG_dom"/>
</dbReference>
<dbReference type="Pfam" id="PF19055">
    <property type="entry name" value="ABC2_membrane_7"/>
    <property type="match status" value="1"/>
</dbReference>
<evidence type="ECO:0000313" key="12">
    <source>
        <dbReference type="Proteomes" id="UP000187203"/>
    </source>
</evidence>
<organism evidence="11 12">
    <name type="scientific">Corchorus olitorius</name>
    <dbReference type="NCBI Taxonomy" id="93759"/>
    <lineage>
        <taxon>Eukaryota</taxon>
        <taxon>Viridiplantae</taxon>
        <taxon>Streptophyta</taxon>
        <taxon>Embryophyta</taxon>
        <taxon>Tracheophyta</taxon>
        <taxon>Spermatophyta</taxon>
        <taxon>Magnoliopsida</taxon>
        <taxon>eudicotyledons</taxon>
        <taxon>Gunneridae</taxon>
        <taxon>Pentapetalae</taxon>
        <taxon>rosids</taxon>
        <taxon>malvids</taxon>
        <taxon>Malvales</taxon>
        <taxon>Malvaceae</taxon>
        <taxon>Grewioideae</taxon>
        <taxon>Apeibeae</taxon>
        <taxon>Corchorus</taxon>
    </lineage>
</organism>
<dbReference type="Proteomes" id="UP000187203">
    <property type="component" value="Unassembled WGS sequence"/>
</dbReference>
<name>A0A1R3L0K8_9ROSI</name>
<dbReference type="InterPro" id="IPR013525">
    <property type="entry name" value="ABC2_TM"/>
</dbReference>
<evidence type="ECO:0000256" key="1">
    <source>
        <dbReference type="ARBA" id="ARBA00004141"/>
    </source>
</evidence>
<dbReference type="STRING" id="93759.A0A1R3L0K8"/>
<gene>
    <name evidence="11" type="ORF">COLO4_02735</name>
</gene>
<keyword evidence="8 9" id="KW-0472">Membrane</keyword>
<evidence type="ECO:0000313" key="11">
    <source>
        <dbReference type="EMBL" id="OMP12808.1"/>
    </source>
</evidence>
<dbReference type="PROSITE" id="PS00211">
    <property type="entry name" value="ABC_TRANSPORTER_1"/>
    <property type="match status" value="1"/>
</dbReference>
<dbReference type="Pfam" id="PF01061">
    <property type="entry name" value="ABC2_membrane"/>
    <property type="match status" value="1"/>
</dbReference>
<dbReference type="InterPro" id="IPR052215">
    <property type="entry name" value="Plant_ABCG"/>
</dbReference>
<keyword evidence="5" id="KW-0547">Nucleotide-binding</keyword>
<feature type="transmembrane region" description="Helical" evidence="9">
    <location>
        <begin position="615"/>
        <end position="636"/>
    </location>
</feature>
<feature type="transmembrane region" description="Helical" evidence="9">
    <location>
        <begin position="526"/>
        <end position="547"/>
    </location>
</feature>
<keyword evidence="6" id="KW-0067">ATP-binding</keyword>
<protein>
    <submittedName>
        <fullName evidence="11">ABC transporter-like protein</fullName>
    </submittedName>
</protein>
<evidence type="ECO:0000259" key="10">
    <source>
        <dbReference type="PROSITE" id="PS50893"/>
    </source>
</evidence>
<evidence type="ECO:0000256" key="7">
    <source>
        <dbReference type="ARBA" id="ARBA00022989"/>
    </source>
</evidence>
<dbReference type="InterPro" id="IPR017871">
    <property type="entry name" value="ABC_transporter-like_CS"/>
</dbReference>
<keyword evidence="12" id="KW-1185">Reference proteome</keyword>
<evidence type="ECO:0000256" key="6">
    <source>
        <dbReference type="ARBA" id="ARBA00022840"/>
    </source>
</evidence>
<dbReference type="GO" id="GO:0140359">
    <property type="term" value="F:ABC-type transporter activity"/>
    <property type="evidence" value="ECO:0007669"/>
    <property type="project" value="InterPro"/>
</dbReference>
<evidence type="ECO:0000256" key="8">
    <source>
        <dbReference type="ARBA" id="ARBA00023136"/>
    </source>
</evidence>
<evidence type="ECO:0000256" key="5">
    <source>
        <dbReference type="ARBA" id="ARBA00022741"/>
    </source>
</evidence>
<evidence type="ECO:0000256" key="3">
    <source>
        <dbReference type="ARBA" id="ARBA00022448"/>
    </source>
</evidence>
<dbReference type="PANTHER" id="PTHR48042:SF1">
    <property type="entry name" value="ABC TRANSPORTER G FAMILY MEMBER 11-LIKE"/>
    <property type="match status" value="1"/>
</dbReference>
<dbReference type="Pfam" id="PF00005">
    <property type="entry name" value="ABC_tran"/>
    <property type="match status" value="1"/>
</dbReference>
<dbReference type="AlphaFoldDB" id="A0A1R3L0K8"/>
<comment type="subcellular location">
    <subcellularLocation>
        <location evidence="1">Membrane</location>
        <topology evidence="1">Multi-pass membrane protein</topology>
    </subcellularLocation>
</comment>
<feature type="transmembrane region" description="Helical" evidence="9">
    <location>
        <begin position="388"/>
        <end position="409"/>
    </location>
</feature>
<dbReference type="OrthoDB" id="66620at2759"/>
<evidence type="ECO:0000256" key="2">
    <source>
        <dbReference type="ARBA" id="ARBA00005814"/>
    </source>
</evidence>
<keyword evidence="4 9" id="KW-0812">Transmembrane</keyword>
<comment type="caution">
    <text evidence="11">The sequence shown here is derived from an EMBL/GenBank/DDBJ whole genome shotgun (WGS) entry which is preliminary data.</text>
</comment>
<dbReference type="FunFam" id="3.40.50.300:FF:001533">
    <property type="entry name" value="ABC transporter G family member 11"/>
    <property type="match status" value="1"/>
</dbReference>
<sequence length="669" mass="74349">MASFHHSESLQGTPEIQAQAALQVETTNSTTWMNSRENSSNIDEDGVFLTWKDLWVTVPGGENGRPILQGLTGYARPGELMGIMGPSGSGKSTLLDALAGRLGPQIMQAGDILINGHKQTMAYGTSAYVTQDDVLTSTLTVREAVYYSAQLQLPDTMSRLEKKERAEVTIRELGLQDAMNTRIGGWGVKGLSGGEKRRVSICIEILTRPKLLFLDEPTSGLDSAASFHVMSRIASLNQRDGIRRTIIASIHQPSSEVFHLFHNLFLLSAGKAVYFGAISAANEFFALNGFPCPSLQNPSDHFLKTINKDFDKDIEQGFANAIPTEEVIDILVKSYKSSQLSHVEREVAQICKQDRAVEQEIRRSNFRTQCHALTRRSFTNMYRDPGYYWMRLAVYVALALGLATVFNHLGLSYGSIQARGALLMFSGSILTFMTIGGFPSFVEEMKVFERERLNGHYGVIAFVFGNTISALPFLLVISLIPGAIYYYIPGLQKGFEHFLFFISTILASMMLVESLMMVVASLIPNYLMGIIVGAGIQGMMIMVAGFFRTPNDLSKPVLKYPLHYIAFPKYAFQGFLKNEFEGLTFANSPSGGEPALTGEDILRNIWHVEMAYSKWVDLAILFGMAGFYRFLFLIIIKTTEKVKPIIAKFKPVYFKKKNYLHALETSGSP</sequence>
<proteinExistence type="inferred from homology"/>
<dbReference type="GO" id="GO:0005524">
    <property type="term" value="F:ATP binding"/>
    <property type="evidence" value="ECO:0007669"/>
    <property type="project" value="UniProtKB-KW"/>
</dbReference>
<dbReference type="GO" id="GO:0016020">
    <property type="term" value="C:membrane"/>
    <property type="evidence" value="ECO:0007669"/>
    <property type="project" value="UniProtKB-SubCell"/>
</dbReference>
<evidence type="ECO:0000256" key="9">
    <source>
        <dbReference type="SAM" id="Phobius"/>
    </source>
</evidence>
<dbReference type="SMART" id="SM00382">
    <property type="entry name" value="AAA"/>
    <property type="match status" value="1"/>
</dbReference>
<evidence type="ECO:0000256" key="4">
    <source>
        <dbReference type="ARBA" id="ARBA00022692"/>
    </source>
</evidence>
<reference evidence="12" key="1">
    <citation type="submission" date="2013-09" db="EMBL/GenBank/DDBJ databases">
        <title>Corchorus olitorius genome sequencing.</title>
        <authorList>
            <person name="Alam M."/>
            <person name="Haque M.S."/>
            <person name="Islam M.S."/>
            <person name="Emdad E.M."/>
            <person name="Islam M.M."/>
            <person name="Ahmed B."/>
            <person name="Halim A."/>
            <person name="Hossen Q.M.M."/>
            <person name="Hossain M.Z."/>
            <person name="Ahmed R."/>
            <person name="Khan M.M."/>
            <person name="Islam R."/>
            <person name="Rashid M.M."/>
            <person name="Khan S.A."/>
            <person name="Rahman M.S."/>
            <person name="Alam M."/>
            <person name="Yahiya A.S."/>
            <person name="Khan M.S."/>
            <person name="Azam M.S."/>
            <person name="Haque T."/>
            <person name="Lashkar M.Z.H."/>
            <person name="Akhand A.I."/>
            <person name="Morshed G."/>
            <person name="Roy S."/>
            <person name="Uddin K.S."/>
            <person name="Rabeya T."/>
            <person name="Hossain A.S."/>
            <person name="Chowdhury A."/>
            <person name="Snigdha A.R."/>
            <person name="Mortoza M.S."/>
            <person name="Matin S.A."/>
            <person name="Hoque S.M.E."/>
            <person name="Islam M.K."/>
            <person name="Roy D.K."/>
            <person name="Haider R."/>
            <person name="Moosa M.M."/>
            <person name="Elias S.M."/>
            <person name="Hasan A.M."/>
            <person name="Jahan S."/>
            <person name="Shafiuddin M."/>
            <person name="Mahmood N."/>
            <person name="Shommy N.S."/>
        </authorList>
    </citation>
    <scope>NUCLEOTIDE SEQUENCE [LARGE SCALE GENOMIC DNA]</scope>
    <source>
        <strain evidence="12">cv. O-4</strain>
    </source>
</reference>
<accession>A0A1R3L0K8</accession>
<dbReference type="GO" id="GO:0016887">
    <property type="term" value="F:ATP hydrolysis activity"/>
    <property type="evidence" value="ECO:0007669"/>
    <property type="project" value="InterPro"/>
</dbReference>
<dbReference type="EMBL" id="AWUE01006211">
    <property type="protein sequence ID" value="OMP12808.1"/>
    <property type="molecule type" value="Genomic_DNA"/>
</dbReference>
<keyword evidence="3" id="KW-0813">Transport</keyword>
<dbReference type="InterPro" id="IPR027417">
    <property type="entry name" value="P-loop_NTPase"/>
</dbReference>
<feature type="transmembrane region" description="Helical" evidence="9">
    <location>
        <begin position="498"/>
        <end position="520"/>
    </location>
</feature>
<dbReference type="SUPFAM" id="SSF52540">
    <property type="entry name" value="P-loop containing nucleoside triphosphate hydrolases"/>
    <property type="match status" value="1"/>
</dbReference>
<feature type="transmembrane region" description="Helical" evidence="9">
    <location>
        <begin position="421"/>
        <end position="439"/>
    </location>
</feature>
<feature type="transmembrane region" description="Helical" evidence="9">
    <location>
        <begin position="459"/>
        <end position="486"/>
    </location>
</feature>
<dbReference type="PROSITE" id="PS50893">
    <property type="entry name" value="ABC_TRANSPORTER_2"/>
    <property type="match status" value="1"/>
</dbReference>
<dbReference type="Gene3D" id="3.40.50.300">
    <property type="entry name" value="P-loop containing nucleotide triphosphate hydrolases"/>
    <property type="match status" value="1"/>
</dbReference>
<dbReference type="InterPro" id="IPR003593">
    <property type="entry name" value="AAA+_ATPase"/>
</dbReference>
<comment type="similarity">
    <text evidence="2">Belongs to the ABC transporter superfamily. ABCG family. Eye pigment precursor importer (TC 3.A.1.204) subfamily.</text>
</comment>